<dbReference type="RefSeq" id="WP_376828783.1">
    <property type="nucleotide sequence ID" value="NZ_JBHLWR010000004.1"/>
</dbReference>
<protein>
    <submittedName>
        <fullName evidence="1">Nuclear transport factor 2 family protein</fullName>
    </submittedName>
</protein>
<name>A0ABV7LBA1_9HYPH</name>
<dbReference type="Gene3D" id="3.10.450.50">
    <property type="match status" value="1"/>
</dbReference>
<reference evidence="2" key="1">
    <citation type="journal article" date="2019" name="Int. J. Syst. Evol. Microbiol.">
        <title>The Global Catalogue of Microorganisms (GCM) 10K type strain sequencing project: providing services to taxonomists for standard genome sequencing and annotation.</title>
        <authorList>
            <consortium name="The Broad Institute Genomics Platform"/>
            <consortium name="The Broad Institute Genome Sequencing Center for Infectious Disease"/>
            <person name="Wu L."/>
            <person name="Ma J."/>
        </authorList>
    </citation>
    <scope>NUCLEOTIDE SEQUENCE [LARGE SCALE GENOMIC DNA]</scope>
    <source>
        <strain evidence="2">CCM 7941</strain>
    </source>
</reference>
<keyword evidence="2" id="KW-1185">Reference proteome</keyword>
<evidence type="ECO:0000313" key="2">
    <source>
        <dbReference type="Proteomes" id="UP001595536"/>
    </source>
</evidence>
<dbReference type="InterPro" id="IPR039437">
    <property type="entry name" value="FrzH/put_lumazine-bd"/>
</dbReference>
<organism evidence="1 2">
    <name type="scientific">Camelimonas abortus</name>
    <dbReference type="NCBI Taxonomy" id="1017184"/>
    <lineage>
        <taxon>Bacteria</taxon>
        <taxon>Pseudomonadati</taxon>
        <taxon>Pseudomonadota</taxon>
        <taxon>Alphaproteobacteria</taxon>
        <taxon>Hyphomicrobiales</taxon>
        <taxon>Chelatococcaceae</taxon>
        <taxon>Camelimonas</taxon>
    </lineage>
</organism>
<dbReference type="SUPFAM" id="SSF54427">
    <property type="entry name" value="NTF2-like"/>
    <property type="match status" value="1"/>
</dbReference>
<sequence>MSNVTGADASGDVAAEAAESAVRAVIQQYFDALYHGDVAAFREVFHPSCRLFTVVDGEAQTFDYEPYMARVAGRPSSASRGDARADAIISVRVSSPTTASATVRDCYLPRHFINELGFVFTGGRWRIASKIWHAFDPA</sequence>
<dbReference type="EMBL" id="JBHRUV010000002">
    <property type="protein sequence ID" value="MFC3264794.1"/>
    <property type="molecule type" value="Genomic_DNA"/>
</dbReference>
<dbReference type="Pfam" id="PF12893">
    <property type="entry name" value="Lumazine_bd_2"/>
    <property type="match status" value="1"/>
</dbReference>
<proteinExistence type="predicted"/>
<gene>
    <name evidence="1" type="ORF">ACFOEX_00275</name>
</gene>
<comment type="caution">
    <text evidence="1">The sequence shown here is derived from an EMBL/GenBank/DDBJ whole genome shotgun (WGS) entry which is preliminary data.</text>
</comment>
<accession>A0ABV7LBA1</accession>
<evidence type="ECO:0000313" key="1">
    <source>
        <dbReference type="EMBL" id="MFC3264794.1"/>
    </source>
</evidence>
<dbReference type="Proteomes" id="UP001595536">
    <property type="component" value="Unassembled WGS sequence"/>
</dbReference>
<dbReference type="InterPro" id="IPR032710">
    <property type="entry name" value="NTF2-like_dom_sf"/>
</dbReference>